<name>A0A841R3J0_9FIRM</name>
<keyword evidence="9" id="KW-1133">Transmembrane helix</keyword>
<dbReference type="UniPathway" id="UPA00958"/>
<dbReference type="EMBL" id="JACHHI010000004">
    <property type="protein sequence ID" value="MBB6477961.1"/>
    <property type="molecule type" value="Genomic_DNA"/>
</dbReference>
<keyword evidence="11" id="KW-0328">Glycosyltransferase</keyword>
<feature type="site" description="Transition state stabilizer" evidence="8">
    <location>
        <position position="134"/>
    </location>
</feature>
<evidence type="ECO:0000256" key="6">
    <source>
        <dbReference type="ARBA" id="ARBA00049183"/>
    </source>
</evidence>
<comment type="function">
    <text evidence="9">Involved in lipopolysaccharide (LPS) biosynthesis. Catalyzes the transfer of 3-deoxy-D-manno-octulosonate (Kdo) residue(s) from CMP-Kdo to lipid IV(A), the tetraacyldisaccharide-1,4'-bisphosphate precursor of lipid A.</text>
</comment>
<evidence type="ECO:0000259" key="10">
    <source>
        <dbReference type="Pfam" id="PF04413"/>
    </source>
</evidence>
<dbReference type="AlphaFoldDB" id="A0A841R3J0"/>
<dbReference type="EC" id="2.4.99.12" evidence="2 9"/>
<dbReference type="GO" id="GO:0009244">
    <property type="term" value="P:lipopolysaccharide core region biosynthetic process"/>
    <property type="evidence" value="ECO:0007669"/>
    <property type="project" value="UniProtKB-UniRule"/>
</dbReference>
<dbReference type="Pfam" id="PF04413">
    <property type="entry name" value="Glycos_transf_N"/>
    <property type="match status" value="1"/>
</dbReference>
<dbReference type="InterPro" id="IPR007507">
    <property type="entry name" value="Glycos_transf_N"/>
</dbReference>
<keyword evidence="9" id="KW-0812">Transmembrane</keyword>
<feature type="transmembrane region" description="Helical" evidence="9">
    <location>
        <begin position="7"/>
        <end position="26"/>
    </location>
</feature>
<dbReference type="InterPro" id="IPR039901">
    <property type="entry name" value="Kdotransferase"/>
</dbReference>
<dbReference type="RefSeq" id="WP_159822327.1">
    <property type="nucleotide sequence ID" value="NZ_CABWNB010000001.1"/>
</dbReference>
<dbReference type="GO" id="GO:0043842">
    <property type="term" value="F:Kdo transferase activity"/>
    <property type="evidence" value="ECO:0007669"/>
    <property type="project" value="UniProtKB-EC"/>
</dbReference>
<accession>A0A841R3J0</accession>
<feature type="site" description="Transition state stabilizer" evidence="8">
    <location>
        <position position="212"/>
    </location>
</feature>
<dbReference type="GO" id="GO:0009245">
    <property type="term" value="P:lipid A biosynthetic process"/>
    <property type="evidence" value="ECO:0007669"/>
    <property type="project" value="TreeGrafter"/>
</dbReference>
<evidence type="ECO:0000256" key="1">
    <source>
        <dbReference type="ARBA" id="ARBA00006380"/>
    </source>
</evidence>
<sequence length="443" mass="50054">MYWFYNICLVLYWLLLVPVLIYRLLFEEGFYDRLRQSAGVMPQPVLTSIENCHGIWVHAASVGEIVAASPIVRELKQRLPEETVIVSVVTATGHRMAERIIPEADAHIFFPVDLPIITERIVNIVKPKAILLVETELWPNFLQVAEKNEIPVMMVNGRISDRSMKRYRLILGFTRRMLAQIRWFCMQSHTDARYIEEMGADPERVQVTGNTKYDQTYAEVTPAERDELRHEFGIGEAHPVIVAGSFHEGEYEILLASFGDVRRQYPDAKLILAPRQIPEAAKVLQLVQKYGFVGARRTEYHAETDAPVSVLVLDTIGELGRIYSLADIVIVGGSFVKVGGHNILEPAAHGKPILVGPHMFNFKDIFALLHSEGACRMTSAENLTRDLLRLLSEPQRLAQMGAAALRLVEENQGATKRNVDAFCALTERDPLHWKGAERSEHRA</sequence>
<dbReference type="SUPFAM" id="SSF53756">
    <property type="entry name" value="UDP-Glycosyltransferase/glycogen phosphorylase"/>
    <property type="match status" value="1"/>
</dbReference>
<keyword evidence="9" id="KW-0448">Lipopolysaccharide biosynthesis</keyword>
<dbReference type="Proteomes" id="UP000591941">
    <property type="component" value="Unassembled WGS sequence"/>
</dbReference>
<dbReference type="GeneID" id="93486276"/>
<dbReference type="Gene3D" id="3.40.50.11720">
    <property type="entry name" value="3-Deoxy-D-manno-octulosonic-acid transferase, N-terminal domain"/>
    <property type="match status" value="1"/>
</dbReference>
<evidence type="ECO:0000256" key="7">
    <source>
        <dbReference type="PIRSR" id="PIRSR639901-1"/>
    </source>
</evidence>
<protein>
    <recommendedName>
        <fullName evidence="3 9">3-deoxy-D-manno-octulosonic acid transferase</fullName>
        <shortName evidence="9">Kdo transferase</shortName>
        <ecNumber evidence="2 9">2.4.99.12</ecNumber>
    </recommendedName>
    <alternativeName>
        <fullName evidence="5 9">Lipid IV(A) 3-deoxy-D-manno-octulosonic acid transferase</fullName>
    </alternativeName>
</protein>
<reference evidence="11 12" key="1">
    <citation type="submission" date="2020-08" db="EMBL/GenBank/DDBJ databases">
        <title>Genomic Encyclopedia of Type Strains, Phase IV (KMG-IV): sequencing the most valuable type-strain genomes for metagenomic binning, comparative biology and taxonomic classification.</title>
        <authorList>
            <person name="Goeker M."/>
        </authorList>
    </citation>
    <scope>NUCLEOTIDE SEQUENCE [LARGE SCALE GENOMIC DNA]</scope>
    <source>
        <strain evidence="11 12">DSM 21255</strain>
    </source>
</reference>
<evidence type="ECO:0000313" key="12">
    <source>
        <dbReference type="Proteomes" id="UP000591941"/>
    </source>
</evidence>
<comment type="catalytic activity">
    <reaction evidence="6 9">
        <text>lipid IVA (E. coli) + CMP-3-deoxy-beta-D-manno-octulosonate = alpha-Kdo-(2-&gt;6)-lipid IVA (E. coli) + CMP + H(+)</text>
        <dbReference type="Rhea" id="RHEA:28066"/>
        <dbReference type="ChEBI" id="CHEBI:15378"/>
        <dbReference type="ChEBI" id="CHEBI:58603"/>
        <dbReference type="ChEBI" id="CHEBI:60364"/>
        <dbReference type="ChEBI" id="CHEBI:60377"/>
        <dbReference type="ChEBI" id="CHEBI:85987"/>
        <dbReference type="EC" id="2.4.99.12"/>
    </reaction>
</comment>
<comment type="caution">
    <text evidence="11">The sequence shown here is derived from an EMBL/GenBank/DDBJ whole genome shotgun (WGS) entry which is preliminary data.</text>
</comment>
<evidence type="ECO:0000313" key="11">
    <source>
        <dbReference type="EMBL" id="MBB6477961.1"/>
    </source>
</evidence>
<gene>
    <name evidence="11" type="ORF">HNR45_001014</name>
</gene>
<keyword evidence="12" id="KW-1185">Reference proteome</keyword>
<dbReference type="OrthoDB" id="9789797at2"/>
<keyword evidence="9" id="KW-0472">Membrane</keyword>
<evidence type="ECO:0000256" key="5">
    <source>
        <dbReference type="ARBA" id="ARBA00031445"/>
    </source>
</evidence>
<dbReference type="Gene3D" id="3.40.50.2000">
    <property type="entry name" value="Glycogen Phosphorylase B"/>
    <property type="match status" value="1"/>
</dbReference>
<evidence type="ECO:0000256" key="9">
    <source>
        <dbReference type="RuleBase" id="RU365103"/>
    </source>
</evidence>
<dbReference type="GO" id="GO:0005886">
    <property type="term" value="C:plasma membrane"/>
    <property type="evidence" value="ECO:0007669"/>
    <property type="project" value="UniProtKB-SubCell"/>
</dbReference>
<comment type="pathway">
    <text evidence="9">Bacterial outer membrane biogenesis; LPS core biosynthesis.</text>
</comment>
<keyword evidence="9" id="KW-1003">Cell membrane</keyword>
<feature type="active site" description="Proton acceptor" evidence="7">
    <location>
        <position position="64"/>
    </location>
</feature>
<evidence type="ECO:0000256" key="4">
    <source>
        <dbReference type="ARBA" id="ARBA00022679"/>
    </source>
</evidence>
<evidence type="ECO:0000256" key="2">
    <source>
        <dbReference type="ARBA" id="ARBA00012621"/>
    </source>
</evidence>
<organism evidence="11 12">
    <name type="scientific">Negativicoccus succinicivorans</name>
    <dbReference type="NCBI Taxonomy" id="620903"/>
    <lineage>
        <taxon>Bacteria</taxon>
        <taxon>Bacillati</taxon>
        <taxon>Bacillota</taxon>
        <taxon>Negativicutes</taxon>
        <taxon>Veillonellales</taxon>
        <taxon>Veillonellaceae</taxon>
        <taxon>Negativicoccus</taxon>
    </lineage>
</organism>
<evidence type="ECO:0000256" key="8">
    <source>
        <dbReference type="PIRSR" id="PIRSR639901-2"/>
    </source>
</evidence>
<dbReference type="PANTHER" id="PTHR42755">
    <property type="entry name" value="3-DEOXY-MANNO-OCTULOSONATE CYTIDYLYLTRANSFERASE"/>
    <property type="match status" value="1"/>
</dbReference>
<dbReference type="PANTHER" id="PTHR42755:SF1">
    <property type="entry name" value="3-DEOXY-D-MANNO-OCTULOSONIC ACID TRANSFERASE, MITOCHONDRIAL-RELATED"/>
    <property type="match status" value="1"/>
</dbReference>
<comment type="subcellular location">
    <subcellularLocation>
        <location evidence="9">Cell membrane</location>
    </subcellularLocation>
</comment>
<proteinExistence type="inferred from homology"/>
<dbReference type="InterPro" id="IPR038107">
    <property type="entry name" value="Glycos_transf_N_sf"/>
</dbReference>
<comment type="similarity">
    <text evidence="1">Belongs to the glycosyltransferase group 1 family. Glycosyltransferase 30 subfamily.</text>
</comment>
<keyword evidence="4 9" id="KW-0808">Transferase</keyword>
<dbReference type="FunFam" id="3.40.50.2000:FF:000032">
    <property type="entry name" value="3-deoxy-D-manno-octulosonic acid transferase"/>
    <property type="match status" value="1"/>
</dbReference>
<evidence type="ECO:0000256" key="3">
    <source>
        <dbReference type="ARBA" id="ARBA00019077"/>
    </source>
</evidence>
<feature type="domain" description="3-deoxy-D-manno-octulosonic-acid transferase N-terminal" evidence="10">
    <location>
        <begin position="35"/>
        <end position="215"/>
    </location>
</feature>